<evidence type="ECO:0000256" key="3">
    <source>
        <dbReference type="ARBA" id="ARBA00005848"/>
    </source>
</evidence>
<dbReference type="EMBL" id="UFSB01000001">
    <property type="protein sequence ID" value="SUU37692.1"/>
    <property type="molecule type" value="Genomic_DNA"/>
</dbReference>
<evidence type="ECO:0000313" key="17">
    <source>
        <dbReference type="EMBL" id="SUU37692.1"/>
    </source>
</evidence>
<feature type="compositionally biased region" description="Basic and acidic residues" evidence="12">
    <location>
        <begin position="1866"/>
        <end position="1876"/>
    </location>
</feature>
<evidence type="ECO:0000256" key="9">
    <source>
        <dbReference type="ARBA" id="ARBA00023136"/>
    </source>
</evidence>
<dbReference type="OrthoDB" id="1631723at2"/>
<evidence type="ECO:0000256" key="1">
    <source>
        <dbReference type="ARBA" id="ARBA00004241"/>
    </source>
</evidence>
<dbReference type="InterPro" id="IPR045584">
    <property type="entry name" value="Pilin-like"/>
</dbReference>
<reference evidence="16 18" key="1">
    <citation type="submission" date="2017-07" db="EMBL/GenBank/DDBJ databases">
        <title>Virulence factors identified in Actinobacillus seminis.</title>
        <authorList>
            <person name="Negrete-Abascal E."/>
            <person name="Vaca-Pacheco S."/>
            <person name="Montes-Garcia F."/>
            <person name="Leyto-Gil A.M."/>
            <person name="Fragoso-Garcia E."/>
            <person name="Carvente-Garcia R."/>
            <person name="Perez-Agueros S."/>
            <person name="Castelan-Sanchez H.G."/>
            <person name="Garcia-Molina A."/>
            <person name="Villamar T.E."/>
            <person name="Vazquez-Cruz C."/>
        </authorList>
    </citation>
    <scope>NUCLEOTIDE SEQUENCE [LARGE SCALE GENOMIC DNA]</scope>
    <source>
        <strain evidence="16 18">ATCC 15768</strain>
    </source>
</reference>
<dbReference type="Proteomes" id="UP000215738">
    <property type="component" value="Unassembled WGS sequence"/>
</dbReference>
<evidence type="ECO:0000256" key="8">
    <source>
        <dbReference type="ARBA" id="ARBA00022927"/>
    </source>
</evidence>
<evidence type="ECO:0000259" key="15">
    <source>
        <dbReference type="Pfam" id="PF05662"/>
    </source>
</evidence>
<gene>
    <name evidence="16" type="ORF">CFY87_03200</name>
    <name evidence="17" type="ORF">NCTC10851_01695</name>
</gene>
<evidence type="ECO:0000256" key="7">
    <source>
        <dbReference type="ARBA" id="ARBA00022729"/>
    </source>
</evidence>
<feature type="domain" description="Trimeric autotransporter adhesin YadA-like C-terminal membrane anchor" evidence="13">
    <location>
        <begin position="2612"/>
        <end position="2667"/>
    </location>
</feature>
<evidence type="ECO:0000256" key="11">
    <source>
        <dbReference type="SAM" id="Coils"/>
    </source>
</evidence>
<feature type="domain" description="Trimeric autotransporter adhesin YadA-like stalk" evidence="15">
    <location>
        <begin position="520"/>
        <end position="550"/>
    </location>
</feature>
<feature type="compositionally biased region" description="Basic and acidic residues" evidence="12">
    <location>
        <begin position="1964"/>
        <end position="1976"/>
    </location>
</feature>
<dbReference type="SUPFAM" id="SSF101967">
    <property type="entry name" value="Adhesin YadA, collagen-binding domain"/>
    <property type="match status" value="4"/>
</dbReference>
<dbReference type="Pfam" id="PF05662">
    <property type="entry name" value="YadA_stalk"/>
    <property type="match status" value="5"/>
</dbReference>
<keyword evidence="4" id="KW-0813">Transport</keyword>
<dbReference type="GO" id="GO:0009279">
    <property type="term" value="C:cell outer membrane"/>
    <property type="evidence" value="ECO:0007669"/>
    <property type="project" value="UniProtKB-SubCell"/>
</dbReference>
<evidence type="ECO:0000313" key="16">
    <source>
        <dbReference type="EMBL" id="OZN25613.1"/>
    </source>
</evidence>
<dbReference type="CDD" id="cd12820">
    <property type="entry name" value="LbR_YadA-like"/>
    <property type="match status" value="2"/>
</dbReference>
<feature type="domain" description="Trimeric autotransporter adhesin YadA-like head" evidence="14">
    <location>
        <begin position="1545"/>
        <end position="1571"/>
    </location>
</feature>
<protein>
    <submittedName>
        <fullName evidence="17">Autotransporter adhesin</fullName>
    </submittedName>
</protein>
<keyword evidence="6" id="KW-0812">Transmembrane</keyword>
<dbReference type="SUPFAM" id="SSF54523">
    <property type="entry name" value="Pili subunits"/>
    <property type="match status" value="1"/>
</dbReference>
<dbReference type="Gene3D" id="1.20.5.170">
    <property type="match status" value="1"/>
</dbReference>
<evidence type="ECO:0000256" key="6">
    <source>
        <dbReference type="ARBA" id="ARBA00022692"/>
    </source>
</evidence>
<organism evidence="17 19">
    <name type="scientific">Actinobacillus seminis</name>
    <dbReference type="NCBI Taxonomy" id="722"/>
    <lineage>
        <taxon>Bacteria</taxon>
        <taxon>Pseudomonadati</taxon>
        <taxon>Pseudomonadota</taxon>
        <taxon>Gammaproteobacteria</taxon>
        <taxon>Pasteurellales</taxon>
        <taxon>Pasteurellaceae</taxon>
        <taxon>Actinobacillus</taxon>
    </lineage>
</organism>
<keyword evidence="8" id="KW-0653">Protein transport</keyword>
<dbReference type="InterPro" id="IPR008635">
    <property type="entry name" value="Coiled_stalk_dom"/>
</dbReference>
<reference evidence="17 19" key="2">
    <citation type="submission" date="2018-06" db="EMBL/GenBank/DDBJ databases">
        <authorList>
            <consortium name="Pathogen Informatics"/>
            <person name="Doyle S."/>
        </authorList>
    </citation>
    <scope>NUCLEOTIDE SEQUENCE [LARGE SCALE GENOMIC DNA]</scope>
    <source>
        <strain evidence="17 19">NCTC10851</strain>
    </source>
</reference>
<evidence type="ECO:0000313" key="19">
    <source>
        <dbReference type="Proteomes" id="UP000254507"/>
    </source>
</evidence>
<evidence type="ECO:0000256" key="4">
    <source>
        <dbReference type="ARBA" id="ARBA00022448"/>
    </source>
</evidence>
<evidence type="ECO:0000259" key="13">
    <source>
        <dbReference type="Pfam" id="PF03895"/>
    </source>
</evidence>
<keyword evidence="9" id="KW-0472">Membrane</keyword>
<evidence type="ECO:0000256" key="10">
    <source>
        <dbReference type="ARBA" id="ARBA00023237"/>
    </source>
</evidence>
<keyword evidence="11" id="KW-0175">Coiled coil</keyword>
<feature type="compositionally biased region" description="Polar residues" evidence="12">
    <location>
        <begin position="1854"/>
        <end position="1865"/>
    </location>
</feature>
<accession>A0A263HDV3</accession>
<dbReference type="EMBL" id="NLFK01000002">
    <property type="protein sequence ID" value="OZN25613.1"/>
    <property type="molecule type" value="Genomic_DNA"/>
</dbReference>
<feature type="compositionally biased region" description="Basic and acidic residues" evidence="12">
    <location>
        <begin position="1843"/>
        <end position="1853"/>
    </location>
</feature>
<feature type="region of interest" description="Disordered" evidence="12">
    <location>
        <begin position="2493"/>
        <end position="2526"/>
    </location>
</feature>
<feature type="domain" description="Trimeric autotransporter adhesin YadA-like head" evidence="14">
    <location>
        <begin position="174"/>
        <end position="196"/>
    </location>
</feature>
<proteinExistence type="inferred from homology"/>
<feature type="domain" description="Trimeric autotransporter adhesin YadA-like stalk" evidence="15">
    <location>
        <begin position="889"/>
        <end position="924"/>
    </location>
</feature>
<feature type="compositionally biased region" description="Basic and acidic residues" evidence="12">
    <location>
        <begin position="1902"/>
        <end position="1930"/>
    </location>
</feature>
<feature type="domain" description="Trimeric autotransporter adhesin YadA-like stalk" evidence="15">
    <location>
        <begin position="1300"/>
        <end position="1339"/>
    </location>
</feature>
<evidence type="ECO:0000259" key="14">
    <source>
        <dbReference type="Pfam" id="PF05658"/>
    </source>
</evidence>
<feature type="domain" description="Trimeric autotransporter adhesin YadA-like head" evidence="14">
    <location>
        <begin position="147"/>
        <end position="166"/>
    </location>
</feature>
<feature type="domain" description="Trimeric autotransporter adhesin YadA-like stalk" evidence="15">
    <location>
        <begin position="307"/>
        <end position="344"/>
    </location>
</feature>
<feature type="coiled-coil region" evidence="11">
    <location>
        <begin position="2344"/>
        <end position="2385"/>
    </location>
</feature>
<evidence type="ECO:0000256" key="5">
    <source>
        <dbReference type="ARBA" id="ARBA00022452"/>
    </source>
</evidence>
<keyword evidence="7" id="KW-0732">Signal</keyword>
<dbReference type="Gene3D" id="3.30.1300.30">
    <property type="entry name" value="GSPII I/J protein-like"/>
    <property type="match status" value="1"/>
</dbReference>
<dbReference type="InParanoid" id="A0A263HDV3"/>
<dbReference type="GO" id="GO:0015031">
    <property type="term" value="P:protein transport"/>
    <property type="evidence" value="ECO:0007669"/>
    <property type="project" value="UniProtKB-KW"/>
</dbReference>
<feature type="region of interest" description="Disordered" evidence="12">
    <location>
        <begin position="1214"/>
        <end position="1238"/>
    </location>
</feature>
<dbReference type="InterPro" id="IPR005594">
    <property type="entry name" value="YadA_C"/>
</dbReference>
<keyword evidence="5" id="KW-1134">Transmembrane beta strand</keyword>
<feature type="region of interest" description="Disordered" evidence="12">
    <location>
        <begin position="1841"/>
        <end position="2033"/>
    </location>
</feature>
<dbReference type="Pfam" id="PF03895">
    <property type="entry name" value="YadA_anchor"/>
    <property type="match status" value="1"/>
</dbReference>
<keyword evidence="10" id="KW-0998">Cell outer membrane</keyword>
<dbReference type="Pfam" id="PF05658">
    <property type="entry name" value="YadA_head"/>
    <property type="match status" value="5"/>
</dbReference>
<dbReference type="RefSeq" id="WP_094945846.1">
    <property type="nucleotide sequence ID" value="NZ_NLFK01000002.1"/>
</dbReference>
<evidence type="ECO:0000313" key="18">
    <source>
        <dbReference type="Proteomes" id="UP000215738"/>
    </source>
</evidence>
<dbReference type="GO" id="GO:0009986">
    <property type="term" value="C:cell surface"/>
    <property type="evidence" value="ECO:0007669"/>
    <property type="project" value="UniProtKB-SubCell"/>
</dbReference>
<feature type="compositionally biased region" description="Basic and acidic residues" evidence="12">
    <location>
        <begin position="1942"/>
        <end position="1954"/>
    </location>
</feature>
<feature type="domain" description="Trimeric autotransporter adhesin YadA-like head" evidence="14">
    <location>
        <begin position="405"/>
        <end position="431"/>
    </location>
</feature>
<keyword evidence="18" id="KW-1185">Reference proteome</keyword>
<evidence type="ECO:0000256" key="2">
    <source>
        <dbReference type="ARBA" id="ARBA00004442"/>
    </source>
</evidence>
<dbReference type="Gene3D" id="2.150.10.10">
    <property type="entry name" value="Serralysin-like metalloprotease, C-terminal"/>
    <property type="match status" value="4"/>
</dbReference>
<comment type="similarity">
    <text evidence="3">Belongs to the autotransporter-2 (AT-2) (TC 1.B.40) family.</text>
</comment>
<name>A0A263HDV3_9PAST</name>
<dbReference type="InterPro" id="IPR011049">
    <property type="entry name" value="Serralysin-like_metalloprot_C"/>
</dbReference>
<feature type="domain" description="Trimeric autotransporter adhesin YadA-like stalk" evidence="15">
    <location>
        <begin position="2137"/>
        <end position="2157"/>
    </location>
</feature>
<comment type="subcellular location">
    <subcellularLocation>
        <location evidence="2">Cell outer membrane</location>
    </subcellularLocation>
    <subcellularLocation>
        <location evidence="1">Cell surface</location>
    </subcellularLocation>
</comment>
<sequence length="2667" mass="279322">MNKIFKTKYDVTTGQTKVVSELASNRQLASSSEKTLKCGGISGSFLGLFKLLPLAFLLTGSFVYGQEINIVLSGLTANESKIGPSEILNDSSGSGKNTTPFINEVGDKSILLAPGSKSFIYKKNKPWSNNTREKIDINTNNWMRITESVVIGHRARASAKKSVAVGEQAFAALNSTSLGSEAIAYGNETVALGMQSYAEQTDDVALGHLAYAKGSQSTALGAHSSVESQKAVAIGYRAKVDHQHTDAIALGAESEADSPSSGSFMITKDNKTEAKEKTWISEDFAKQFEGKLGGVLSIGKKDTKYRQIVNVAPGTEDTHAVNLGQLREAMKNAGGGGVSYFSVNKLTAMQNKDNMGAKADHSLAIGVAETEMGKGMYSIVIGTADDTATGSSGNTSTTTQEVTKASGKAAVVIGSVAKVEADYGIALGKKATVATSAIGAIAIGKDAETKAAGAVVLGHEAKVESAAGDSIALGKGSKATKKETAPSEAKSSKDVKFAWTAGIGDDKSVVSIGDSGKERQIKHVAAGVVTSTSTDAINGSQLYAVADEFSKLAVDVLGAEKADKGQAGFKKSTFSKVEYQGNTNVAKTTFRDAINETITAINKGLKFTGNTGGDKQLQLGDKLTIQGKKDTANGNHKNITTEAKDSGILEVALNEDVKEINSITGKATAGNNKVSSSIKFNDKGVNGTNANTNVVIDSNEAKYVFERTGLYLNQRQIKGVQSGLNKTHNGSTETVENILAGADSYDKNIAENAVNVKDLSMVAKAILDKELKFKGDNNKDASIKLSETLEIKGEASYTQTEAKDKTITVKLTQGVKNKLGEIVVEDGKLALGKGSKTVDKTTALDGAEITVGQNSLKFDWKEAGTSADPTDGNKKSVISVGDTSKERLIKHVAAGEVTPTSTDAVNGGQLYSVIEEFGKLGVNVLGAEVDSTDKKFKPTTFPKLNAKDGNNTNVAAPETFKAAINANIAKLNEGIKFGDGTKTEQFYLGSTLNIKAEDINTDYKETNLKTEIVKGQDGTATLKIGLKASPTFTKVMLDNDTAPTDDKELTNKKYVDDKLKNAVEATVNKGISFEGNGGDTDKVARKLGETLKIVGKGDKAKDITVADNNIKVSKNTGGDGLEIGLSDTLTGIKSVANDENAKIALGGENGKDKTITFTSGDKPETVTLKGSTLSGVSEIKKAEGKGALKLDNATATLESAKNNSKLELKENEATLSAGENKGSIKVTNGTDNKIELSPENGSTVMLKKDATNGGVQATGLSTIGKNDSNALVFKDGNTAELKVGGNALTFTKATSGDKVKISKVAEGEITTSSTDAINGKQLADLVGKLGVSVNDSKTGFSAPSFTQVKGGSKNSTTSTYKDAIDDLITAVNKGLSFKGNDNNKTTMQLGGTLTIDSSESKVKVGDTVDTKQKDITVAVEPNSNGSLTDAGKLTLQLNKADKVDENDERLVTSKAVADELKKYTPTAKLETDFLKVTGENIGKDEASKPAGRKTFGSNVGIAEIKLTPDGEKSSTELVQAKAVIDYLKGTGTGSVKISDNPETKAEGEGSIAVGDKAIAQNAGAVAIGQNAGAKNAGAISIGKDSDVTSIDGVALGRKNVVGGQSSIAIGETNTVSGVQSYVIGSDNTIAGRNVIAIGSKITTDDKIYDAVILGNGSTGEANTVSVGNENTKRRIINVADPTKDHDAANKKYVDERGLKFKGNEADQTEQLVNLDKLLTIDSSEANKDDKGTKEKDIKTKVEKDGDGAKLTLTLNKADKVSEHDERAVSSKAVHQAIGEVKDSLANAIISYKANDEKDAKTVKLTEGFVFKNGDNTTAVVEDKGVVKFNLNKELKNMTSFETEADKQGNKSKLDQSGLTVTQTTNDGDKVQTKVGKDGTTIQELDKDGKPKPNGKSASYTLDKAELKDGDKSNTSTAEKEVLTAKDDKGNTVENTQTAKGNDLVKKSNNEKELASNKQTAEDITLSKDNGDGKEASQNKINADGMTVGTDKSNTHYGKDGMTVNGKDGAQSVFLGNKGEGENKTPTLEFAKDGEKGTGAIRGLKDLDEKSTGDMAVNKNYVDNQLSSALEEVAGNRPFDYYLNDIKVSKDKDGKFYKENNGQKVELSAEEKAQIVIKAEPQSTPMTVSNIKAAKLATDSTDAVNGAQLVAATGALAGQDGKMTFADGRDGKAATDPTAAANQGLTAKDGLNGHNANDKANALRNGEAGSVVYTDSAGQRLVKANDGKYYHAADVENNGVPKDGKSAVENPQLSLVNTGGETDKPVVLGNVASGLGIDADKAKEHAENVKKAGEAVKTEAQAVAKKVDDMLTLQTAKEAKQDAIDALETALSFMPETTPEEKAAKEKAKAKIEGEKSTLADINSKLDKAKKEVESAQGILKTKQDAYQTALKAKDGAVNKLLSGDASVDVHRGANLQDLQALGQAGLNFEGNDGVPVHKNLGEKLTIKGEGEFNSATTAAGNIKVDASETGLEVKLSDTLKNMTSFETKETVEGNKSRLDGNGLRVTHKDGKSAHYGSDGVKLTDGKHGTTLTSSGLTLTNPQGQRIEIDGEKGEIRVPDLTPNSSPNTVVNKGYVDSLHSQTAHKLETTDKNLRAGIAGANAAAGLAVTSMPGTSMLSVSTATYDGQNAVAVGYSKMSDNGKIMLRLQGNSNSRGKTAGSVSVGYLW</sequence>
<dbReference type="Proteomes" id="UP000254507">
    <property type="component" value="Unassembled WGS sequence"/>
</dbReference>
<evidence type="ECO:0000256" key="12">
    <source>
        <dbReference type="SAM" id="MobiDB-lite"/>
    </source>
</evidence>
<dbReference type="InterPro" id="IPR008640">
    <property type="entry name" value="Adhesin_Head_dom"/>
</dbReference>
<feature type="domain" description="Trimeric autotransporter adhesin YadA-like head" evidence="14">
    <location>
        <begin position="199"/>
        <end position="224"/>
    </location>
</feature>